<accession>A0A9W8ZRJ6</accession>
<evidence type="ECO:0000313" key="3">
    <source>
        <dbReference type="Proteomes" id="UP001150238"/>
    </source>
</evidence>
<dbReference type="Proteomes" id="UP001150238">
    <property type="component" value="Unassembled WGS sequence"/>
</dbReference>
<feature type="transmembrane region" description="Helical" evidence="1">
    <location>
        <begin position="20"/>
        <end position="42"/>
    </location>
</feature>
<keyword evidence="1" id="KW-0812">Transmembrane</keyword>
<sequence>MLFPTGGSSFISFPSSFTSFVLRIRFVFSFKFVSLIPVSFRIRFVYLPFLTRSLYVLSNSVSFSLTFILFPCFFC</sequence>
<evidence type="ECO:0000256" key="1">
    <source>
        <dbReference type="SAM" id="Phobius"/>
    </source>
</evidence>
<feature type="transmembrane region" description="Helical" evidence="1">
    <location>
        <begin position="54"/>
        <end position="74"/>
    </location>
</feature>
<name>A0A9W8ZRJ6_9AGAR</name>
<organism evidence="2 3">
    <name type="scientific">Lentinula lateritia</name>
    <dbReference type="NCBI Taxonomy" id="40482"/>
    <lineage>
        <taxon>Eukaryota</taxon>
        <taxon>Fungi</taxon>
        <taxon>Dikarya</taxon>
        <taxon>Basidiomycota</taxon>
        <taxon>Agaricomycotina</taxon>
        <taxon>Agaricomycetes</taxon>
        <taxon>Agaricomycetidae</taxon>
        <taxon>Agaricales</taxon>
        <taxon>Marasmiineae</taxon>
        <taxon>Omphalotaceae</taxon>
        <taxon>Lentinula</taxon>
    </lineage>
</organism>
<keyword evidence="1" id="KW-1133">Transmembrane helix</keyword>
<keyword evidence="1" id="KW-0472">Membrane</keyword>
<gene>
    <name evidence="2" type="ORF">C8J55DRAFT_531057</name>
</gene>
<dbReference type="EMBL" id="JANVFS010000066">
    <property type="protein sequence ID" value="KAJ4463792.1"/>
    <property type="molecule type" value="Genomic_DNA"/>
</dbReference>
<dbReference type="AlphaFoldDB" id="A0A9W8ZRJ6"/>
<evidence type="ECO:0000313" key="2">
    <source>
        <dbReference type="EMBL" id="KAJ4463792.1"/>
    </source>
</evidence>
<proteinExistence type="predicted"/>
<reference evidence="2" key="2">
    <citation type="journal article" date="2023" name="Proc. Natl. Acad. Sci. U.S.A.">
        <title>A global phylogenomic analysis of the shiitake genus Lentinula.</title>
        <authorList>
            <person name="Sierra-Patev S."/>
            <person name="Min B."/>
            <person name="Naranjo-Ortiz M."/>
            <person name="Looney B."/>
            <person name="Konkel Z."/>
            <person name="Slot J.C."/>
            <person name="Sakamoto Y."/>
            <person name="Steenwyk J.L."/>
            <person name="Rokas A."/>
            <person name="Carro J."/>
            <person name="Camarero S."/>
            <person name="Ferreira P."/>
            <person name="Molpeceres G."/>
            <person name="Ruiz-Duenas F.J."/>
            <person name="Serrano A."/>
            <person name="Henrissat B."/>
            <person name="Drula E."/>
            <person name="Hughes K.W."/>
            <person name="Mata J.L."/>
            <person name="Ishikawa N.K."/>
            <person name="Vargas-Isla R."/>
            <person name="Ushijima S."/>
            <person name="Smith C.A."/>
            <person name="Donoghue J."/>
            <person name="Ahrendt S."/>
            <person name="Andreopoulos W."/>
            <person name="He G."/>
            <person name="LaButti K."/>
            <person name="Lipzen A."/>
            <person name="Ng V."/>
            <person name="Riley R."/>
            <person name="Sandor L."/>
            <person name="Barry K."/>
            <person name="Martinez A.T."/>
            <person name="Xiao Y."/>
            <person name="Gibbons J.G."/>
            <person name="Terashima K."/>
            <person name="Grigoriev I.V."/>
            <person name="Hibbett D."/>
        </authorList>
    </citation>
    <scope>NUCLEOTIDE SEQUENCE</scope>
    <source>
        <strain evidence="2">Sp2 HRB7682 ss15</strain>
    </source>
</reference>
<protein>
    <submittedName>
        <fullName evidence="2">Uncharacterized protein</fullName>
    </submittedName>
</protein>
<comment type="caution">
    <text evidence="2">The sequence shown here is derived from an EMBL/GenBank/DDBJ whole genome shotgun (WGS) entry which is preliminary data.</text>
</comment>
<reference evidence="2" key="1">
    <citation type="submission" date="2022-08" db="EMBL/GenBank/DDBJ databases">
        <authorList>
            <consortium name="DOE Joint Genome Institute"/>
            <person name="Min B."/>
            <person name="Riley R."/>
            <person name="Sierra-Patev S."/>
            <person name="Naranjo-Ortiz M."/>
            <person name="Looney B."/>
            <person name="Konkel Z."/>
            <person name="Slot J.C."/>
            <person name="Sakamoto Y."/>
            <person name="Steenwyk J.L."/>
            <person name="Rokas A."/>
            <person name="Carro J."/>
            <person name="Camarero S."/>
            <person name="Ferreira P."/>
            <person name="Molpeceres G."/>
            <person name="Ruiz-Duenas F.J."/>
            <person name="Serrano A."/>
            <person name="Henrissat B."/>
            <person name="Drula E."/>
            <person name="Hughes K.W."/>
            <person name="Mata J.L."/>
            <person name="Ishikawa N.K."/>
            <person name="Vargas-Isla R."/>
            <person name="Ushijima S."/>
            <person name="Smith C.A."/>
            <person name="Ahrendt S."/>
            <person name="Andreopoulos W."/>
            <person name="He G."/>
            <person name="Labutti K."/>
            <person name="Lipzen A."/>
            <person name="Ng V."/>
            <person name="Sandor L."/>
            <person name="Barry K."/>
            <person name="Martinez A.T."/>
            <person name="Xiao Y."/>
            <person name="Gibbons J.G."/>
            <person name="Terashima K."/>
            <person name="Hibbett D.S."/>
            <person name="Grigoriev I.V."/>
        </authorList>
    </citation>
    <scope>NUCLEOTIDE SEQUENCE</scope>
    <source>
        <strain evidence="2">Sp2 HRB7682 ss15</strain>
    </source>
</reference>